<dbReference type="GO" id="GO:0043565">
    <property type="term" value="F:sequence-specific DNA binding"/>
    <property type="evidence" value="ECO:0007669"/>
    <property type="project" value="InterPro"/>
</dbReference>
<evidence type="ECO:0000256" key="4">
    <source>
        <dbReference type="SAM" id="Phobius"/>
    </source>
</evidence>
<dbReference type="OrthoDB" id="2647120at2"/>
<dbReference type="EMBL" id="VDCQ01000013">
    <property type="protein sequence ID" value="TNJ66086.1"/>
    <property type="molecule type" value="Genomic_DNA"/>
</dbReference>
<evidence type="ECO:0000256" key="1">
    <source>
        <dbReference type="ARBA" id="ARBA00023015"/>
    </source>
</evidence>
<keyword evidence="4" id="KW-0472">Membrane</keyword>
<dbReference type="Pfam" id="PF12833">
    <property type="entry name" value="HTH_18"/>
    <property type="match status" value="1"/>
</dbReference>
<protein>
    <submittedName>
        <fullName evidence="6">Helix-turn-helix transcriptional regulator</fullName>
    </submittedName>
</protein>
<keyword evidence="7" id="KW-1185">Reference proteome</keyword>
<feature type="transmembrane region" description="Helical" evidence="4">
    <location>
        <begin position="20"/>
        <end position="42"/>
    </location>
</feature>
<dbReference type="SMART" id="SM00342">
    <property type="entry name" value="HTH_ARAC"/>
    <property type="match status" value="1"/>
</dbReference>
<comment type="caution">
    <text evidence="6">The sequence shown here is derived from an EMBL/GenBank/DDBJ whole genome shotgun (WGS) entry which is preliminary data.</text>
</comment>
<dbReference type="InterPro" id="IPR009057">
    <property type="entry name" value="Homeodomain-like_sf"/>
</dbReference>
<dbReference type="PROSITE" id="PS01124">
    <property type="entry name" value="HTH_ARAC_FAMILY_2"/>
    <property type="match status" value="1"/>
</dbReference>
<keyword evidence="2" id="KW-0238">DNA-binding</keyword>
<accession>A0A5C4TBU8</accession>
<dbReference type="PANTHER" id="PTHR43280:SF10">
    <property type="entry name" value="REGULATORY PROTEIN POCR"/>
    <property type="match status" value="1"/>
</dbReference>
<name>A0A5C4TBU8_9BACL</name>
<sequence length="759" mass="86300">MIGLIPKLNKNSLFFIKYLGYYIVLLLIPLILLGSLIFYVYLDVLQEEIEKNNFNLVEIHRNSIDNEFSQIYSIYYQLYTDSAFSKRQIHENPIHVVETLSNYDSMNELTRSISVYPRESPILYTSNGTQTFESFLAQTDVFTDMDIDTFRDRINSLAKPSIKPAVDTYSDGNPVRGKSVSLMLPLPPDSKSPDRTVLFLIDRMKLISLFGSQATEEDEDFILLNSDKGFIFSLSGKRYDEYDGVKAFISEMKPGEKLSGVIQLNRTRFFISCAVSNTTGMYYIRILPEEQALRQLYDVRAILFYTSLLALVIGGIVILLNLTRNLNPIAELMRFSERILGHSKAGDTNRSSIKKAVGEVIKTYDKLESQLNKNLPAVKEHILGKILHGSADESEIGTLPDKGFFRNRSSAVYFASVVQLLKPVANMPVTDAVRLIEDLFADGIKGYCKPAADTRKLILLLSAEQWDRAAVEEKLTVLRSMLYTTFELETVTGVGNAYPQLSDAGKSFIEANSALDYRLVQGSDSIIFWSDVSTQSMASNVWYPKAELDKLEVYLLRWDSHKIEETVDSILKTVREKKISLSLAKCISYDMINTVIRGFNRINPSLKTEDRIELDIFSLTEIGTLDELVDRIVSISKKINEMILHNSQQSSAHLSNQFIEYLHRHCFSYDFTVEAMSEHFSLSHTFLRKVFKDATNANILSYVNTLRIEKAKELLKDTDMNLGEIVKQIGYVDPSSFVRKFKQETGMTPGDYRKVNGNF</sequence>
<keyword evidence="1" id="KW-0805">Transcription regulation</keyword>
<evidence type="ECO:0000313" key="7">
    <source>
        <dbReference type="Proteomes" id="UP000307943"/>
    </source>
</evidence>
<organism evidence="6 7">
    <name type="scientific">Paenibacillus hemerocallicola</name>
    <dbReference type="NCBI Taxonomy" id="1172614"/>
    <lineage>
        <taxon>Bacteria</taxon>
        <taxon>Bacillati</taxon>
        <taxon>Bacillota</taxon>
        <taxon>Bacilli</taxon>
        <taxon>Bacillales</taxon>
        <taxon>Paenibacillaceae</taxon>
        <taxon>Paenibacillus</taxon>
    </lineage>
</organism>
<evidence type="ECO:0000256" key="2">
    <source>
        <dbReference type="ARBA" id="ARBA00023125"/>
    </source>
</evidence>
<dbReference type="RefSeq" id="WP_139602394.1">
    <property type="nucleotide sequence ID" value="NZ_VDCQ01000013.1"/>
</dbReference>
<dbReference type="AlphaFoldDB" id="A0A5C4TBU8"/>
<dbReference type="PANTHER" id="PTHR43280">
    <property type="entry name" value="ARAC-FAMILY TRANSCRIPTIONAL REGULATOR"/>
    <property type="match status" value="1"/>
</dbReference>
<evidence type="ECO:0000259" key="5">
    <source>
        <dbReference type="PROSITE" id="PS01124"/>
    </source>
</evidence>
<dbReference type="Gene3D" id="1.10.10.60">
    <property type="entry name" value="Homeodomain-like"/>
    <property type="match status" value="2"/>
</dbReference>
<dbReference type="GO" id="GO:0003700">
    <property type="term" value="F:DNA-binding transcription factor activity"/>
    <property type="evidence" value="ECO:0007669"/>
    <property type="project" value="InterPro"/>
</dbReference>
<keyword evidence="4" id="KW-0812">Transmembrane</keyword>
<dbReference type="Proteomes" id="UP000307943">
    <property type="component" value="Unassembled WGS sequence"/>
</dbReference>
<reference evidence="6 7" key="1">
    <citation type="submission" date="2019-05" db="EMBL/GenBank/DDBJ databases">
        <title>We sequenced the genome of Paenibacillus hemerocallicola KCTC 33185 for further insight into its adaptation and study the phylogeny of Paenibacillus.</title>
        <authorList>
            <person name="Narsing Rao M.P."/>
        </authorList>
    </citation>
    <scope>NUCLEOTIDE SEQUENCE [LARGE SCALE GENOMIC DNA]</scope>
    <source>
        <strain evidence="6 7">KCTC 33185</strain>
    </source>
</reference>
<proteinExistence type="predicted"/>
<keyword evidence="4" id="KW-1133">Transmembrane helix</keyword>
<keyword evidence="3" id="KW-0804">Transcription</keyword>
<feature type="domain" description="HTH araC/xylS-type" evidence="5">
    <location>
        <begin position="656"/>
        <end position="755"/>
    </location>
</feature>
<evidence type="ECO:0000256" key="3">
    <source>
        <dbReference type="ARBA" id="ARBA00023163"/>
    </source>
</evidence>
<dbReference type="SUPFAM" id="SSF46689">
    <property type="entry name" value="Homeodomain-like"/>
    <property type="match status" value="1"/>
</dbReference>
<gene>
    <name evidence="6" type="ORF">FE784_11745</name>
</gene>
<evidence type="ECO:0000313" key="6">
    <source>
        <dbReference type="EMBL" id="TNJ66086.1"/>
    </source>
</evidence>
<feature type="transmembrane region" description="Helical" evidence="4">
    <location>
        <begin position="302"/>
        <end position="322"/>
    </location>
</feature>
<dbReference type="InterPro" id="IPR018060">
    <property type="entry name" value="HTH_AraC"/>
</dbReference>